<reference evidence="1 2" key="1">
    <citation type="journal article" date="2022" name="DNA Res.">
        <title>Chromosomal-level genome assembly of the orchid tree Bauhinia variegata (Leguminosae; Cercidoideae) supports the allotetraploid origin hypothesis of Bauhinia.</title>
        <authorList>
            <person name="Zhong Y."/>
            <person name="Chen Y."/>
            <person name="Zheng D."/>
            <person name="Pang J."/>
            <person name="Liu Y."/>
            <person name="Luo S."/>
            <person name="Meng S."/>
            <person name="Qian L."/>
            <person name="Wei D."/>
            <person name="Dai S."/>
            <person name="Zhou R."/>
        </authorList>
    </citation>
    <scope>NUCLEOTIDE SEQUENCE [LARGE SCALE GENOMIC DNA]</scope>
    <source>
        <strain evidence="1">BV-YZ2020</strain>
    </source>
</reference>
<evidence type="ECO:0000313" key="1">
    <source>
        <dbReference type="EMBL" id="KAI4313997.1"/>
    </source>
</evidence>
<dbReference type="EMBL" id="CM039436">
    <property type="protein sequence ID" value="KAI4313997.1"/>
    <property type="molecule type" value="Genomic_DNA"/>
</dbReference>
<accession>A0ACB9LRB6</accession>
<keyword evidence="2" id="KW-1185">Reference proteome</keyword>
<evidence type="ECO:0000313" key="2">
    <source>
        <dbReference type="Proteomes" id="UP000828941"/>
    </source>
</evidence>
<protein>
    <submittedName>
        <fullName evidence="1">Uncharacterized protein</fullName>
    </submittedName>
</protein>
<comment type="caution">
    <text evidence="1">The sequence shown here is derived from an EMBL/GenBank/DDBJ whole genome shotgun (WGS) entry which is preliminary data.</text>
</comment>
<name>A0ACB9LRB6_BAUVA</name>
<proteinExistence type="predicted"/>
<gene>
    <name evidence="1" type="ORF">L6164_026940</name>
</gene>
<sequence length="1109" mass="123784">MHNTYFSSTIYAVRSKGSFSLSFNDYSNCLYERLDRTPLLLSSSSCCHCCDCCAISTYRVPITPSLLCGLRQSALLQCSSSRRLILSGGDRYISRLPGYSPSRRCEFNCSVKEMGVCDRRRRIKGRSFCTVSKEESEISHSGGYDEAEAVLSLLSEEAGEDFVCIRGKNVSSFKGLGVEKKTIIGSKQRNSSSGKKVDVEKKVSLKNQETLTVDLRKEDGKHNEEKEAFIKGENRRKRGDASSCSSYYSFSSSGDFESDLEVQDKHGQYVEELSIGYVEGKTSHLEGQVMEEYDRQREDTEKLEEIPKQERTGFASDIDWNLRKKTEKRLPEVSIDETESWKESQNMHDSKFRKDFVSQKRFDSEEAYLSSSMGLNKEARKENVQDTERTSKFQGIEQQRLQKRYRSQPRKGSELVNPIREAGASNHKKSSSSQRTSDKLRFNQKGNLISGVITRNSYCQTDERTTQFKSSSEAQRPSNITTSTETGSREAASFQGSLNLISDARVQHTILVGGDKISSELTPMPSSSQLMDRGSAHVEPTAGIASPDVYPETSESGSSALYNSSGRRSPALLSEPYSGDASDLIYSAPSHITSPEDALGSADRLDKLSKQFVEKVRHEVTASEIQDMEVTGANLVSEFSGIKGPSDEMWDVTEPSVKQSPTVEESEDSKATRKPIAKRTGRSLWSIIGDIGQLRWGSHANESTYASRSGEKSSLNKSDSETGISGQDHEETSKSNIGKERTSVQQQAATCDQLQTRKLPTQSEGEVIDTMKLKDKAKHFEVGMSSSPPILESGSTSIGMPFDSKEENTGWTEDGKMLPGTDSGVGTMELSNPLPVRGHPHVEEIVNTGSSDILRTKSVMLTEEPVAPTGTGRKDGELKQRKFQRNKQVLKDRFDEWEEAYKLEHEQRKIDELFMREALLEAKKAADTWEVPVGAVLVQHGKIIARGCNLVEELRDSTAHAEMICIREASNVLRSWRLADTTLYVTLEPCPMCAGAILQARIDTLVWGAPNKLLGADGSWVRLIPDGRENSSELKDKPPPPVHPFHPKMNIRRGVLTAECADVMQQFFQLRRKKKTEEPPDQPLSFSVSHHSSKIFDKMHHIFNFMFCL</sequence>
<dbReference type="Proteomes" id="UP000828941">
    <property type="component" value="Chromosome 11"/>
</dbReference>
<organism evidence="1 2">
    <name type="scientific">Bauhinia variegata</name>
    <name type="common">Purple orchid tree</name>
    <name type="synonym">Phanera variegata</name>
    <dbReference type="NCBI Taxonomy" id="167791"/>
    <lineage>
        <taxon>Eukaryota</taxon>
        <taxon>Viridiplantae</taxon>
        <taxon>Streptophyta</taxon>
        <taxon>Embryophyta</taxon>
        <taxon>Tracheophyta</taxon>
        <taxon>Spermatophyta</taxon>
        <taxon>Magnoliopsida</taxon>
        <taxon>eudicotyledons</taxon>
        <taxon>Gunneridae</taxon>
        <taxon>Pentapetalae</taxon>
        <taxon>rosids</taxon>
        <taxon>fabids</taxon>
        <taxon>Fabales</taxon>
        <taxon>Fabaceae</taxon>
        <taxon>Cercidoideae</taxon>
        <taxon>Cercideae</taxon>
        <taxon>Bauhiniinae</taxon>
        <taxon>Bauhinia</taxon>
    </lineage>
</organism>